<dbReference type="PROSITE" id="PS50977">
    <property type="entry name" value="HTH_TETR_2"/>
    <property type="match status" value="1"/>
</dbReference>
<dbReference type="InterPro" id="IPR001647">
    <property type="entry name" value="HTH_TetR"/>
</dbReference>
<comment type="caution">
    <text evidence="4">The sequence shown here is derived from an EMBL/GenBank/DDBJ whole genome shotgun (WGS) entry which is preliminary data.</text>
</comment>
<feature type="domain" description="HTH tetR-type" evidence="3">
    <location>
        <begin position="154"/>
        <end position="214"/>
    </location>
</feature>
<reference evidence="4" key="2">
    <citation type="submission" date="2020-09" db="EMBL/GenBank/DDBJ databases">
        <authorList>
            <person name="Sun Q."/>
            <person name="Zhou Y."/>
        </authorList>
    </citation>
    <scope>NUCLEOTIDE SEQUENCE</scope>
    <source>
        <strain evidence="4">CGMCC 1.15095</strain>
    </source>
</reference>
<protein>
    <recommendedName>
        <fullName evidence="3">HTH tetR-type domain-containing protein</fullName>
    </recommendedName>
</protein>
<organism evidence="4 5">
    <name type="scientific">Novosphingobium endophyticum</name>
    <dbReference type="NCBI Taxonomy" id="1955250"/>
    <lineage>
        <taxon>Bacteria</taxon>
        <taxon>Pseudomonadati</taxon>
        <taxon>Pseudomonadota</taxon>
        <taxon>Alphaproteobacteria</taxon>
        <taxon>Sphingomonadales</taxon>
        <taxon>Sphingomonadaceae</taxon>
        <taxon>Novosphingobium</taxon>
    </lineage>
</organism>
<dbReference type="Pfam" id="PF00440">
    <property type="entry name" value="TetR_N"/>
    <property type="match status" value="1"/>
</dbReference>
<accession>A0A916TTG8</accession>
<sequence length="346" mass="38302">MRRLNSYARSFQETCGGYADLADAVLAMLGLGSVEDRLEQVAICEFMALVLREPRHIAEAELWATSVSDHWQGVARDSRHSPAMGVFLFELHLGLMLHMSGIDQGPEAQVLSREIVERALRPPERRTPPLWFRSILRGTLAKPPLALDLDMPVTATAQSILEGAMRMAIEQGPGALSFRTVAANANTSASAVSHYFSTRQHLIYATYRTIHREIIAFTQSLGVAEGESYDSELAERIVTFTGKSSVSLLIAYSELELVAARDPNFSGLARHFRMTRGLYHTRKRDPAFDPVGDDAFDAFALSFWMVGHALRMALQRTAQGDDFDAEAVAYGFRQFGLTPSRMTGMG</sequence>
<gene>
    <name evidence="4" type="ORF">GCM10011494_26450</name>
</gene>
<feature type="DNA-binding region" description="H-T-H motif" evidence="2">
    <location>
        <begin position="177"/>
        <end position="196"/>
    </location>
</feature>
<evidence type="ECO:0000313" key="5">
    <source>
        <dbReference type="Proteomes" id="UP000608154"/>
    </source>
</evidence>
<reference evidence="4" key="1">
    <citation type="journal article" date="2014" name="Int. J. Syst. Evol. Microbiol.">
        <title>Complete genome sequence of Corynebacterium casei LMG S-19264T (=DSM 44701T), isolated from a smear-ripened cheese.</title>
        <authorList>
            <consortium name="US DOE Joint Genome Institute (JGI-PGF)"/>
            <person name="Walter F."/>
            <person name="Albersmeier A."/>
            <person name="Kalinowski J."/>
            <person name="Ruckert C."/>
        </authorList>
    </citation>
    <scope>NUCLEOTIDE SEQUENCE</scope>
    <source>
        <strain evidence="4">CGMCC 1.15095</strain>
    </source>
</reference>
<dbReference type="EMBL" id="BMHK01000018">
    <property type="protein sequence ID" value="GGC06543.1"/>
    <property type="molecule type" value="Genomic_DNA"/>
</dbReference>
<keyword evidence="5" id="KW-1185">Reference proteome</keyword>
<evidence type="ECO:0000256" key="2">
    <source>
        <dbReference type="PROSITE-ProRule" id="PRU00335"/>
    </source>
</evidence>
<dbReference type="Proteomes" id="UP000608154">
    <property type="component" value="Unassembled WGS sequence"/>
</dbReference>
<proteinExistence type="predicted"/>
<dbReference type="SUPFAM" id="SSF46689">
    <property type="entry name" value="Homeodomain-like"/>
    <property type="match status" value="1"/>
</dbReference>
<evidence type="ECO:0000256" key="1">
    <source>
        <dbReference type="ARBA" id="ARBA00023125"/>
    </source>
</evidence>
<dbReference type="GO" id="GO:0003677">
    <property type="term" value="F:DNA binding"/>
    <property type="evidence" value="ECO:0007669"/>
    <property type="project" value="UniProtKB-UniRule"/>
</dbReference>
<dbReference type="InterPro" id="IPR009057">
    <property type="entry name" value="Homeodomain-like_sf"/>
</dbReference>
<dbReference type="AlphaFoldDB" id="A0A916TTG8"/>
<name>A0A916TTG8_9SPHN</name>
<evidence type="ECO:0000313" key="4">
    <source>
        <dbReference type="EMBL" id="GGC06543.1"/>
    </source>
</evidence>
<evidence type="ECO:0000259" key="3">
    <source>
        <dbReference type="PROSITE" id="PS50977"/>
    </source>
</evidence>
<dbReference type="Gene3D" id="1.10.357.10">
    <property type="entry name" value="Tetracycline Repressor, domain 2"/>
    <property type="match status" value="1"/>
</dbReference>
<keyword evidence="1 2" id="KW-0238">DNA-binding</keyword>